<proteinExistence type="predicted"/>
<sequence length="1031" mass="114539">MSSTNYAQAFQPLPTLASRLVRDDFFGENKVSNPENTTLRADDVQGGNLTSPDYSSGLAGVNLALDQKLTKFLFMSMILVALVILGLRAFHLFTAHIRHITCLHADKNQQGYWTYDRTWWLGWFKRDIIYAPLGSKRHNREWQLGKATNYGTLPGRVHTALLLMYVFSNFVYMSVLHYQKQEAAKTIAELRGRAGVLAVVNMIPLVLLAGRNNPLIGLLKISFDNYNLFHRWIGRIVIFESIVHVGAWYVNYSARRDVDASIQSFSGNIFLVSGVFGVAGMIVIMFQSLSVVRHAFYETFLHGHQLMAIIIFAGVYIHLDVEQLPALPYMRIVVMSWVVERFCRLFRILYLNIGWRRRESTKVIIEALPGQACRVTFQLPRATIIRPGSHVYAYLPHFSWWMSHPFSVAWTNIETEPPTGPVVIDRYSGYENGLILKDKLALEPSDSSLTADLKSPNYLERQSSYSNMRTRRKTPPTSLSLICAARTGMTRAIYNAAVQAPNRTIFTTGFVEGAYAGHDKMHSYGTIVMFAGGAGITHHLVQIRHLLAANAAKTVATRKIVLAWSVRDLESLSWVAPWMDEILKMPGRRDVLSMNLFVTKPRGPADYVSPSRSIKLRGERCQPDKILDAALSPDERCGACFVSVCGPGAFADEVRKAASVLPYHFFRNVSTIGNVLDFKNTSVPSDPSFSLLSNASFVIFDRSRGLEYLGANPTYDFIFEVSEAVHEAPVYIPSQNKLYLSQLAPPPGYLPQLVVDLNKNPPTLSEYLPNPPVYAPNGGTSYGNGSLILFGASGGNNSIGNPPTEQRVSLRLIDPATNQSTTILNNYFGTYFNTIDDVAVHPTTKHIFFTDPDYSWFNALTDTAPQLPTASYRFDPASGATFLIDDSIVQPNGIAFSPDGSTLYISDTGSVAGSVDPRGPSGGSFNTTLARTIYAFDVTNNGTRVSNRRAFYLSQSWVPDGLKVSRDGLVLTGTGMGVDVLDDVGQVIMRVQTNYTVQNFAWVGPDLKEFWMMGNGGISRVRWNIQGPQPT</sequence>
<dbReference type="Proteomes" id="UP001172386">
    <property type="component" value="Unassembled WGS sequence"/>
</dbReference>
<reference evidence="1" key="1">
    <citation type="submission" date="2022-10" db="EMBL/GenBank/DDBJ databases">
        <title>Culturing micro-colonial fungi from biological soil crusts in the Mojave desert and describing Neophaeococcomyces mojavensis, and introducing the new genera and species Taxawa tesnikishii.</title>
        <authorList>
            <person name="Kurbessoian T."/>
            <person name="Stajich J.E."/>
        </authorList>
    </citation>
    <scope>NUCLEOTIDE SEQUENCE</scope>
    <source>
        <strain evidence="1">JES_112</strain>
    </source>
</reference>
<keyword evidence="2" id="KW-1185">Reference proteome</keyword>
<protein>
    <submittedName>
        <fullName evidence="1">Uncharacterized protein</fullName>
    </submittedName>
</protein>
<evidence type="ECO:0000313" key="2">
    <source>
        <dbReference type="Proteomes" id="UP001172386"/>
    </source>
</evidence>
<accession>A0ACC3AHQ6</accession>
<gene>
    <name evidence="1" type="ORF">H2198_001221</name>
</gene>
<dbReference type="EMBL" id="JAPDRQ010000013">
    <property type="protein sequence ID" value="KAJ9662772.1"/>
    <property type="molecule type" value="Genomic_DNA"/>
</dbReference>
<comment type="caution">
    <text evidence="1">The sequence shown here is derived from an EMBL/GenBank/DDBJ whole genome shotgun (WGS) entry which is preliminary data.</text>
</comment>
<evidence type="ECO:0000313" key="1">
    <source>
        <dbReference type="EMBL" id="KAJ9662772.1"/>
    </source>
</evidence>
<name>A0ACC3AHQ6_9EURO</name>
<organism evidence="1 2">
    <name type="scientific">Neophaeococcomyces mojaviensis</name>
    <dbReference type="NCBI Taxonomy" id="3383035"/>
    <lineage>
        <taxon>Eukaryota</taxon>
        <taxon>Fungi</taxon>
        <taxon>Dikarya</taxon>
        <taxon>Ascomycota</taxon>
        <taxon>Pezizomycotina</taxon>
        <taxon>Eurotiomycetes</taxon>
        <taxon>Chaetothyriomycetidae</taxon>
        <taxon>Chaetothyriales</taxon>
        <taxon>Chaetothyriales incertae sedis</taxon>
        <taxon>Neophaeococcomyces</taxon>
    </lineage>
</organism>